<protein>
    <submittedName>
        <fullName evidence="1">Uncharacterized protein</fullName>
    </submittedName>
</protein>
<proteinExistence type="predicted"/>
<dbReference type="EMBL" id="CP133271">
    <property type="protein sequence ID" value="WVX67746.1"/>
    <property type="molecule type" value="Genomic_DNA"/>
</dbReference>
<evidence type="ECO:0000313" key="2">
    <source>
        <dbReference type="Proteomes" id="UP001330434"/>
    </source>
</evidence>
<keyword evidence="1" id="KW-0614">Plasmid</keyword>
<gene>
    <name evidence="1" type="ORF">Bealeia1_01965</name>
</gene>
<reference evidence="1 2" key="1">
    <citation type="journal article" date="2024" name="Environ. Microbiol.">
        <title>Novel evolutionary insights on the interactions of the Holosporales (Alphaproteobacteria) with eukaryotic hosts from comparative genomics.</title>
        <authorList>
            <person name="Giovannini M."/>
            <person name="Petroni G."/>
            <person name="Castelli M."/>
        </authorList>
    </citation>
    <scope>NUCLEOTIDE SEQUENCE [LARGE SCALE GENOMIC DNA]</scope>
    <source>
        <strain evidence="1 2">US_Bl 15I1</strain>
    </source>
</reference>
<accession>A0ABZ2C5K8</accession>
<organism evidence="1 2">
    <name type="scientific">Candidatus Bealeia paramacronuclearis</name>
    <dbReference type="NCBI Taxonomy" id="1921001"/>
    <lineage>
        <taxon>Bacteria</taxon>
        <taxon>Pseudomonadati</taxon>
        <taxon>Pseudomonadota</taxon>
        <taxon>Alphaproteobacteria</taxon>
        <taxon>Holosporales</taxon>
        <taxon>Holosporaceae</taxon>
        <taxon>Candidatus Bealeia</taxon>
    </lineage>
</organism>
<name>A0ABZ2C5K8_9PROT</name>
<keyword evidence="2" id="KW-1185">Reference proteome</keyword>
<evidence type="ECO:0000313" key="1">
    <source>
        <dbReference type="EMBL" id="WVX67746.1"/>
    </source>
</evidence>
<sequence length="116" mass="13538">MNRPKSSKPRMSDSFLSYAHRYVWPKSRFLSEIECQKQSAEGRDPIALDRLVYQEQVGLPWFLVGKIEEAATSSACPADLQKHLWQYTLKHLYPEEKELYKNAIALISASFEREKM</sequence>
<dbReference type="Proteomes" id="UP001330434">
    <property type="component" value="Plasmid pBealeia1"/>
</dbReference>
<dbReference type="RefSeq" id="WP_331256843.1">
    <property type="nucleotide sequence ID" value="NZ_CP133271.1"/>
</dbReference>
<geneLocation type="plasmid" evidence="1 2">
    <name>pBealeia1</name>
</geneLocation>